<dbReference type="Proteomes" id="UP000594261">
    <property type="component" value="Chromosome 5"/>
</dbReference>
<keyword evidence="2" id="KW-1185">Reference proteome</keyword>
<name>A0A7N2LMV6_QUELO</name>
<dbReference type="PANTHER" id="PTHR36484:SF2">
    <property type="entry name" value="OS01G0558700 PROTEIN"/>
    <property type="match status" value="1"/>
</dbReference>
<proteinExistence type="predicted"/>
<dbReference type="Gramene" id="QL05p015762:mrna">
    <property type="protein sequence ID" value="QL05p015762:mrna"/>
    <property type="gene ID" value="QL05p015762"/>
</dbReference>
<sequence length="94" mass="10584">MSVKKSLSLNNVEAAKRGRYDRCFSFMEVSVEPGKTLKEMDSYKLKAEIRRWAKAVVAYARQVKQDKLNNVVAIHNFARAIACVCGEESKGDEA</sequence>
<organism evidence="1 2">
    <name type="scientific">Quercus lobata</name>
    <name type="common">Valley oak</name>
    <dbReference type="NCBI Taxonomy" id="97700"/>
    <lineage>
        <taxon>Eukaryota</taxon>
        <taxon>Viridiplantae</taxon>
        <taxon>Streptophyta</taxon>
        <taxon>Embryophyta</taxon>
        <taxon>Tracheophyta</taxon>
        <taxon>Spermatophyta</taxon>
        <taxon>Magnoliopsida</taxon>
        <taxon>eudicotyledons</taxon>
        <taxon>Gunneridae</taxon>
        <taxon>Pentapetalae</taxon>
        <taxon>rosids</taxon>
        <taxon>fabids</taxon>
        <taxon>Fagales</taxon>
        <taxon>Fagaceae</taxon>
        <taxon>Quercus</taxon>
    </lineage>
</organism>
<dbReference type="AlphaFoldDB" id="A0A7N2LMV6"/>
<evidence type="ECO:0000313" key="2">
    <source>
        <dbReference type="Proteomes" id="UP000594261"/>
    </source>
</evidence>
<evidence type="ECO:0000313" key="1">
    <source>
        <dbReference type="EnsemblPlants" id="QL05p015762:mrna"/>
    </source>
</evidence>
<dbReference type="PANTHER" id="PTHR36484">
    <property type="entry name" value="OS01G0558700 PROTEIN"/>
    <property type="match status" value="1"/>
</dbReference>
<dbReference type="EnsemblPlants" id="QL05p015762:mrna">
    <property type="protein sequence ID" value="QL05p015762:mrna"/>
    <property type="gene ID" value="QL05p015762"/>
</dbReference>
<reference evidence="1" key="2">
    <citation type="submission" date="2021-01" db="UniProtKB">
        <authorList>
            <consortium name="EnsemblPlants"/>
        </authorList>
    </citation>
    <scope>IDENTIFICATION</scope>
</reference>
<reference evidence="1 2" key="1">
    <citation type="journal article" date="2016" name="G3 (Bethesda)">
        <title>First Draft Assembly and Annotation of the Genome of a California Endemic Oak Quercus lobata Nee (Fagaceae).</title>
        <authorList>
            <person name="Sork V.L."/>
            <person name="Fitz-Gibbon S.T."/>
            <person name="Puiu D."/>
            <person name="Crepeau M."/>
            <person name="Gugger P.F."/>
            <person name="Sherman R."/>
            <person name="Stevens K."/>
            <person name="Langley C.H."/>
            <person name="Pellegrini M."/>
            <person name="Salzberg S.L."/>
        </authorList>
    </citation>
    <scope>NUCLEOTIDE SEQUENCE [LARGE SCALE GENOMIC DNA]</scope>
    <source>
        <strain evidence="1 2">cv. SW786</strain>
    </source>
</reference>
<accession>A0A7N2LMV6</accession>
<dbReference type="InParanoid" id="A0A7N2LMV6"/>
<protein>
    <submittedName>
        <fullName evidence="1">Uncharacterized protein</fullName>
    </submittedName>
</protein>
<dbReference type="EMBL" id="LRBV02000005">
    <property type="status" value="NOT_ANNOTATED_CDS"/>
    <property type="molecule type" value="Genomic_DNA"/>
</dbReference>
<dbReference type="OMA" id="IHNFARA"/>